<dbReference type="PANTHER" id="PTHR42903:SF1">
    <property type="entry name" value="INNER MEMBRANE PROTEIN YCCF"/>
    <property type="match status" value="1"/>
</dbReference>
<evidence type="ECO:0000256" key="1">
    <source>
        <dbReference type="SAM" id="Phobius"/>
    </source>
</evidence>
<dbReference type="AlphaFoldDB" id="A0A2M9CPE7"/>
<dbReference type="Pfam" id="PF03733">
    <property type="entry name" value="YccF"/>
    <property type="match status" value="2"/>
</dbReference>
<dbReference type="PANTHER" id="PTHR42903">
    <property type="entry name" value="INNER MEMBRANE PROTEIN YCCF"/>
    <property type="match status" value="1"/>
</dbReference>
<dbReference type="OrthoDB" id="3238663at2"/>
<dbReference type="EMBL" id="PGFE01000002">
    <property type="protein sequence ID" value="PJJ73772.1"/>
    <property type="molecule type" value="Genomic_DNA"/>
</dbReference>
<evidence type="ECO:0000313" key="3">
    <source>
        <dbReference type="EMBL" id="PJJ73772.1"/>
    </source>
</evidence>
<dbReference type="NCBIfam" id="NF008740">
    <property type="entry name" value="PRK11770.1-2"/>
    <property type="match status" value="1"/>
</dbReference>
<keyword evidence="1" id="KW-1133">Transmembrane helix</keyword>
<sequence length="165" mass="17720">MRTLLNIIWLVFAGFWLALGYVFAGIVCCVLIVTIPFGIASFRIAGYALWPFGRTVVDKPTAGAWSTIGNVIWFVVAGIWLAIGHVLTSIPLFLSIIGIPLGIANLKMIPVSLLPLGKDIVPVDAARGYAAYGQYPGQAYPAQQGYATQQYPGQQYPGQGPVPPK</sequence>
<comment type="caution">
    <text evidence="3">The sequence shown here is derived from an EMBL/GenBank/DDBJ whole genome shotgun (WGS) entry which is preliminary data.</text>
</comment>
<feature type="transmembrane region" description="Helical" evidence="1">
    <location>
        <begin position="62"/>
        <end position="83"/>
    </location>
</feature>
<proteinExistence type="predicted"/>
<reference evidence="3 4" key="1">
    <citation type="submission" date="2017-11" db="EMBL/GenBank/DDBJ databases">
        <title>Genomic Encyclopedia of Archaeal and Bacterial Type Strains, Phase II (KMG-II): From Individual Species to Whole Genera.</title>
        <authorList>
            <person name="Goeker M."/>
        </authorList>
    </citation>
    <scope>NUCLEOTIDE SEQUENCE [LARGE SCALE GENOMIC DNA]</scope>
    <source>
        <strain evidence="3 4">DSM 25478</strain>
    </source>
</reference>
<dbReference type="GO" id="GO:0005886">
    <property type="term" value="C:plasma membrane"/>
    <property type="evidence" value="ECO:0007669"/>
    <property type="project" value="TreeGrafter"/>
</dbReference>
<keyword evidence="4" id="KW-1185">Reference proteome</keyword>
<keyword evidence="1" id="KW-0812">Transmembrane</keyword>
<accession>A0A2M9CPE7</accession>
<feature type="transmembrane region" description="Helical" evidence="1">
    <location>
        <begin position="89"/>
        <end position="106"/>
    </location>
</feature>
<dbReference type="InterPro" id="IPR005185">
    <property type="entry name" value="YccF"/>
</dbReference>
<dbReference type="InterPro" id="IPR052937">
    <property type="entry name" value="Inner_membrane_protein"/>
</dbReference>
<protein>
    <submittedName>
        <fullName evidence="3">Uncharacterized membrane protein YccF (DUF307 family)</fullName>
    </submittedName>
</protein>
<name>A0A2M9CPE7_9CELL</name>
<feature type="domain" description="Inner membrane component" evidence="2">
    <location>
        <begin position="4"/>
        <end position="54"/>
    </location>
</feature>
<feature type="domain" description="Inner membrane component" evidence="2">
    <location>
        <begin position="68"/>
        <end position="118"/>
    </location>
</feature>
<organism evidence="3 4">
    <name type="scientific">Sediminihabitans luteus</name>
    <dbReference type="NCBI Taxonomy" id="1138585"/>
    <lineage>
        <taxon>Bacteria</taxon>
        <taxon>Bacillati</taxon>
        <taxon>Actinomycetota</taxon>
        <taxon>Actinomycetes</taxon>
        <taxon>Micrococcales</taxon>
        <taxon>Cellulomonadaceae</taxon>
        <taxon>Sediminihabitans</taxon>
    </lineage>
</organism>
<keyword evidence="1" id="KW-0472">Membrane</keyword>
<feature type="transmembrane region" description="Helical" evidence="1">
    <location>
        <begin position="7"/>
        <end position="24"/>
    </location>
</feature>
<dbReference type="Proteomes" id="UP000231693">
    <property type="component" value="Unassembled WGS sequence"/>
</dbReference>
<evidence type="ECO:0000259" key="2">
    <source>
        <dbReference type="Pfam" id="PF03733"/>
    </source>
</evidence>
<gene>
    <name evidence="3" type="ORF">CLV28_1250</name>
</gene>
<evidence type="ECO:0000313" key="4">
    <source>
        <dbReference type="Proteomes" id="UP000231693"/>
    </source>
</evidence>